<gene>
    <name evidence="1" type="ORF">ACFQSB_28735</name>
</gene>
<dbReference type="Proteomes" id="UP001596496">
    <property type="component" value="Unassembled WGS sequence"/>
</dbReference>
<accession>A0ABW2PCL0</accession>
<organism evidence="1 2">
    <name type="scientific">Sphaerisporangium rhizosphaerae</name>
    <dbReference type="NCBI Taxonomy" id="2269375"/>
    <lineage>
        <taxon>Bacteria</taxon>
        <taxon>Bacillati</taxon>
        <taxon>Actinomycetota</taxon>
        <taxon>Actinomycetes</taxon>
        <taxon>Streptosporangiales</taxon>
        <taxon>Streptosporangiaceae</taxon>
        <taxon>Sphaerisporangium</taxon>
    </lineage>
</organism>
<keyword evidence="2" id="KW-1185">Reference proteome</keyword>
<reference evidence="2" key="1">
    <citation type="journal article" date="2019" name="Int. J. Syst. Evol. Microbiol.">
        <title>The Global Catalogue of Microorganisms (GCM) 10K type strain sequencing project: providing services to taxonomists for standard genome sequencing and annotation.</title>
        <authorList>
            <consortium name="The Broad Institute Genomics Platform"/>
            <consortium name="The Broad Institute Genome Sequencing Center for Infectious Disease"/>
            <person name="Wu L."/>
            <person name="Ma J."/>
        </authorList>
    </citation>
    <scope>NUCLEOTIDE SEQUENCE [LARGE SCALE GENOMIC DNA]</scope>
    <source>
        <strain evidence="2">CECT 7649</strain>
    </source>
</reference>
<evidence type="ECO:0000313" key="2">
    <source>
        <dbReference type="Proteomes" id="UP001596496"/>
    </source>
</evidence>
<dbReference type="EMBL" id="JBHTCG010000025">
    <property type="protein sequence ID" value="MFC7386227.1"/>
    <property type="molecule type" value="Genomic_DNA"/>
</dbReference>
<comment type="caution">
    <text evidence="1">The sequence shown here is derived from an EMBL/GenBank/DDBJ whole genome shotgun (WGS) entry which is preliminary data.</text>
</comment>
<proteinExistence type="predicted"/>
<evidence type="ECO:0000313" key="1">
    <source>
        <dbReference type="EMBL" id="MFC7386227.1"/>
    </source>
</evidence>
<sequence>MVIVLPVGFEAIDASRRRRAPPMAVDPAIRPSDQAIGLIGLSGTVDVDQALAEGAKNAHRIPSRAGITKWTDRNANGELDERA</sequence>
<name>A0ABW2PCL0_9ACTN</name>
<protein>
    <submittedName>
        <fullName evidence="1">Uncharacterized protein</fullName>
    </submittedName>
</protein>
<dbReference type="RefSeq" id="WP_380830010.1">
    <property type="nucleotide sequence ID" value="NZ_JBHTCG010000025.1"/>
</dbReference>